<dbReference type="EMBL" id="KN825509">
    <property type="protein sequence ID" value="KIK90507.1"/>
    <property type="molecule type" value="Genomic_DNA"/>
</dbReference>
<keyword evidence="3" id="KW-1185">Reference proteome</keyword>
<feature type="non-terminal residue" evidence="2">
    <location>
        <position position="1"/>
    </location>
</feature>
<dbReference type="STRING" id="930991.A0A0D0D1Y8"/>
<accession>A0A0D0D1Y8</accession>
<dbReference type="HOGENOM" id="CLU_111233_0_0_1"/>
<name>A0A0D0D1Y8_9AGAM</name>
<feature type="transmembrane region" description="Helical" evidence="1">
    <location>
        <begin position="107"/>
        <end position="125"/>
    </location>
</feature>
<keyword evidence="1" id="KW-0812">Transmembrane</keyword>
<proteinExistence type="predicted"/>
<gene>
    <name evidence="2" type="ORF">PAXRUDRAFT_98128</name>
</gene>
<evidence type="ECO:0000313" key="3">
    <source>
        <dbReference type="Proteomes" id="UP000054538"/>
    </source>
</evidence>
<sequence>YIRIASSSIATYDYFRTVPTVFEFYRSEWATRRLRLVDSLCLLVLIRVTSIALIAISNVGFFYTHFTSESCSKFYLIAPMFKALQIMVAQCIMGVRTYNLSGRSRGVGFFILLFYLIACGLQWYSNIYGRLREFGLLHVRTSLNLPKASFDPATVRSSLPFSTGDHIGSWFYYVVAMVYDITTTSISMFYLLKY</sequence>
<evidence type="ECO:0000313" key="2">
    <source>
        <dbReference type="EMBL" id="KIK90507.1"/>
    </source>
</evidence>
<feature type="transmembrane region" description="Helical" evidence="1">
    <location>
        <begin position="170"/>
        <end position="192"/>
    </location>
</feature>
<reference evidence="3" key="2">
    <citation type="submission" date="2015-01" db="EMBL/GenBank/DDBJ databases">
        <title>Evolutionary Origins and Diversification of the Mycorrhizal Mutualists.</title>
        <authorList>
            <consortium name="DOE Joint Genome Institute"/>
            <consortium name="Mycorrhizal Genomics Consortium"/>
            <person name="Kohler A."/>
            <person name="Kuo A."/>
            <person name="Nagy L.G."/>
            <person name="Floudas D."/>
            <person name="Copeland A."/>
            <person name="Barry K.W."/>
            <person name="Cichocki N."/>
            <person name="Veneault-Fourrey C."/>
            <person name="LaButti K."/>
            <person name="Lindquist E.A."/>
            <person name="Lipzen A."/>
            <person name="Lundell T."/>
            <person name="Morin E."/>
            <person name="Murat C."/>
            <person name="Riley R."/>
            <person name="Ohm R."/>
            <person name="Sun H."/>
            <person name="Tunlid A."/>
            <person name="Henrissat B."/>
            <person name="Grigoriev I.V."/>
            <person name="Hibbett D.S."/>
            <person name="Martin F."/>
        </authorList>
    </citation>
    <scope>NUCLEOTIDE SEQUENCE [LARGE SCALE GENOMIC DNA]</scope>
    <source>
        <strain evidence="3">Ve08.2h10</strain>
    </source>
</reference>
<feature type="non-terminal residue" evidence="2">
    <location>
        <position position="194"/>
    </location>
</feature>
<dbReference type="AlphaFoldDB" id="A0A0D0D1Y8"/>
<keyword evidence="1" id="KW-0472">Membrane</keyword>
<dbReference type="OrthoDB" id="3346251at2759"/>
<protein>
    <submittedName>
        <fullName evidence="2">Uncharacterized protein</fullName>
    </submittedName>
</protein>
<feature type="transmembrane region" description="Helical" evidence="1">
    <location>
        <begin position="40"/>
        <end position="62"/>
    </location>
</feature>
<dbReference type="Proteomes" id="UP000054538">
    <property type="component" value="Unassembled WGS sequence"/>
</dbReference>
<reference evidence="2 3" key="1">
    <citation type="submission" date="2014-04" db="EMBL/GenBank/DDBJ databases">
        <authorList>
            <consortium name="DOE Joint Genome Institute"/>
            <person name="Kuo A."/>
            <person name="Kohler A."/>
            <person name="Jargeat P."/>
            <person name="Nagy L.G."/>
            <person name="Floudas D."/>
            <person name="Copeland A."/>
            <person name="Barry K.W."/>
            <person name="Cichocki N."/>
            <person name="Veneault-Fourrey C."/>
            <person name="LaButti K."/>
            <person name="Lindquist E.A."/>
            <person name="Lipzen A."/>
            <person name="Lundell T."/>
            <person name="Morin E."/>
            <person name="Murat C."/>
            <person name="Sun H."/>
            <person name="Tunlid A."/>
            <person name="Henrissat B."/>
            <person name="Grigoriev I.V."/>
            <person name="Hibbett D.S."/>
            <person name="Martin F."/>
            <person name="Nordberg H.P."/>
            <person name="Cantor M.N."/>
            <person name="Hua S.X."/>
        </authorList>
    </citation>
    <scope>NUCLEOTIDE SEQUENCE [LARGE SCALE GENOMIC DNA]</scope>
    <source>
        <strain evidence="2 3">Ve08.2h10</strain>
    </source>
</reference>
<feature type="transmembrane region" description="Helical" evidence="1">
    <location>
        <begin position="74"/>
        <end position="95"/>
    </location>
</feature>
<organism evidence="2 3">
    <name type="scientific">Paxillus rubicundulus Ve08.2h10</name>
    <dbReference type="NCBI Taxonomy" id="930991"/>
    <lineage>
        <taxon>Eukaryota</taxon>
        <taxon>Fungi</taxon>
        <taxon>Dikarya</taxon>
        <taxon>Basidiomycota</taxon>
        <taxon>Agaricomycotina</taxon>
        <taxon>Agaricomycetes</taxon>
        <taxon>Agaricomycetidae</taxon>
        <taxon>Boletales</taxon>
        <taxon>Paxilineae</taxon>
        <taxon>Paxillaceae</taxon>
        <taxon>Paxillus</taxon>
    </lineage>
</organism>
<keyword evidence="1" id="KW-1133">Transmembrane helix</keyword>
<dbReference type="InParanoid" id="A0A0D0D1Y8"/>
<evidence type="ECO:0000256" key="1">
    <source>
        <dbReference type="SAM" id="Phobius"/>
    </source>
</evidence>